<organism evidence="5 6">
    <name type="scientific">Mycobacterium conspicuum</name>
    <dbReference type="NCBI Taxonomy" id="44010"/>
    <lineage>
        <taxon>Bacteria</taxon>
        <taxon>Bacillati</taxon>
        <taxon>Actinomycetota</taxon>
        <taxon>Actinomycetes</taxon>
        <taxon>Mycobacteriales</taxon>
        <taxon>Mycobacteriaceae</taxon>
        <taxon>Mycobacterium</taxon>
    </lineage>
</organism>
<evidence type="ECO:0000313" key="5">
    <source>
        <dbReference type="EMBL" id="BBZ37565.1"/>
    </source>
</evidence>
<accession>A0A7I7Y7B9</accession>
<keyword evidence="1" id="KW-0489">Methyltransferase</keyword>
<protein>
    <recommendedName>
        <fullName evidence="4">Methyltransferase domain-containing protein</fullName>
    </recommendedName>
</protein>
<dbReference type="GO" id="GO:0032259">
    <property type="term" value="P:methylation"/>
    <property type="evidence" value="ECO:0007669"/>
    <property type="project" value="UniProtKB-KW"/>
</dbReference>
<dbReference type="Pfam" id="PF13649">
    <property type="entry name" value="Methyltransf_25"/>
    <property type="match status" value="1"/>
</dbReference>
<sequence>MLKHHSHDYMPAAGHDAFLPGYDLLTWLFGFNRVHQRLIEQAELADDHRVLEIGCGTGNLTIRAKKTHPLVDLTGSDPDPLALKRAQRKAHGLIGIRFERGYAQDLPYGDGEFDRVLSSMMLHHLDGDAKAAAAAEVFRVLRPGGRLHLVDMGGDMTPDDGPTARFVLTRSHTRGNLGDAIPKLLSAAGFECTQVATHRNRGVGRLTYYRATRPGSARPN</sequence>
<dbReference type="EMBL" id="AP022613">
    <property type="protein sequence ID" value="BBZ37565.1"/>
    <property type="molecule type" value="Genomic_DNA"/>
</dbReference>
<keyword evidence="6" id="KW-1185">Reference proteome</keyword>
<evidence type="ECO:0000259" key="4">
    <source>
        <dbReference type="Pfam" id="PF13649"/>
    </source>
</evidence>
<keyword evidence="2" id="KW-0808">Transferase</keyword>
<dbReference type="PROSITE" id="PS01184">
    <property type="entry name" value="UBIE_2"/>
    <property type="match status" value="1"/>
</dbReference>
<dbReference type="InterPro" id="IPR023576">
    <property type="entry name" value="UbiE/COQ5_MeTrFase_CS"/>
</dbReference>
<evidence type="ECO:0000256" key="2">
    <source>
        <dbReference type="ARBA" id="ARBA00022679"/>
    </source>
</evidence>
<gene>
    <name evidence="5" type="ORF">MCNS_06280</name>
</gene>
<dbReference type="AlphaFoldDB" id="A0A7I7Y7B9"/>
<evidence type="ECO:0000313" key="6">
    <source>
        <dbReference type="Proteomes" id="UP000467385"/>
    </source>
</evidence>
<dbReference type="Gene3D" id="3.40.50.150">
    <property type="entry name" value="Vaccinia Virus protein VP39"/>
    <property type="match status" value="1"/>
</dbReference>
<dbReference type="PANTHER" id="PTHR42912">
    <property type="entry name" value="METHYLTRANSFERASE"/>
    <property type="match status" value="1"/>
</dbReference>
<dbReference type="InterPro" id="IPR029063">
    <property type="entry name" value="SAM-dependent_MTases_sf"/>
</dbReference>
<dbReference type="CDD" id="cd02440">
    <property type="entry name" value="AdoMet_MTases"/>
    <property type="match status" value="1"/>
</dbReference>
<dbReference type="InterPro" id="IPR050508">
    <property type="entry name" value="Methyltransf_Superfamily"/>
</dbReference>
<proteinExistence type="predicted"/>
<dbReference type="InterPro" id="IPR041698">
    <property type="entry name" value="Methyltransf_25"/>
</dbReference>
<evidence type="ECO:0000256" key="3">
    <source>
        <dbReference type="ARBA" id="ARBA00022691"/>
    </source>
</evidence>
<feature type="domain" description="Methyltransferase" evidence="4">
    <location>
        <begin position="50"/>
        <end position="145"/>
    </location>
</feature>
<reference evidence="5 6" key="1">
    <citation type="journal article" date="2019" name="Emerg. Microbes Infect.">
        <title>Comprehensive subspecies identification of 175 nontuberculous mycobacteria species based on 7547 genomic profiles.</title>
        <authorList>
            <person name="Matsumoto Y."/>
            <person name="Kinjo T."/>
            <person name="Motooka D."/>
            <person name="Nabeya D."/>
            <person name="Jung N."/>
            <person name="Uechi K."/>
            <person name="Horii T."/>
            <person name="Iida T."/>
            <person name="Fujita J."/>
            <person name="Nakamura S."/>
        </authorList>
    </citation>
    <scope>NUCLEOTIDE SEQUENCE [LARGE SCALE GENOMIC DNA]</scope>
    <source>
        <strain evidence="5 6">JCM 14738</strain>
    </source>
</reference>
<evidence type="ECO:0000256" key="1">
    <source>
        <dbReference type="ARBA" id="ARBA00022603"/>
    </source>
</evidence>
<dbReference type="Proteomes" id="UP000467385">
    <property type="component" value="Chromosome"/>
</dbReference>
<name>A0A7I7Y7B9_9MYCO</name>
<dbReference type="SUPFAM" id="SSF53335">
    <property type="entry name" value="S-adenosyl-L-methionine-dependent methyltransferases"/>
    <property type="match status" value="1"/>
</dbReference>
<dbReference type="GO" id="GO:0008168">
    <property type="term" value="F:methyltransferase activity"/>
    <property type="evidence" value="ECO:0007669"/>
    <property type="project" value="UniProtKB-KW"/>
</dbReference>
<keyword evidence="3" id="KW-0949">S-adenosyl-L-methionine</keyword>